<dbReference type="InterPro" id="IPR003870">
    <property type="entry name" value="DUF222"/>
</dbReference>
<gene>
    <name evidence="3" type="ORF">KV203_01560</name>
</gene>
<keyword evidence="3" id="KW-0540">Nuclease</keyword>
<keyword evidence="3" id="KW-0456">Lyase</keyword>
<dbReference type="GO" id="GO:0016829">
    <property type="term" value="F:lyase activity"/>
    <property type="evidence" value="ECO:0007669"/>
    <property type="project" value="UniProtKB-KW"/>
</dbReference>
<dbReference type="EMBL" id="CP079105">
    <property type="protein sequence ID" value="QXQ14160.1"/>
    <property type="molecule type" value="Genomic_DNA"/>
</dbReference>
<dbReference type="Proteomes" id="UP000887023">
    <property type="component" value="Chromosome"/>
</dbReference>
<name>A0ABX8SCI8_9ACTN</name>
<dbReference type="Pfam" id="PF02720">
    <property type="entry name" value="DUF222"/>
    <property type="match status" value="2"/>
</dbReference>
<protein>
    <submittedName>
        <fullName evidence="3">HNH endonuclease</fullName>
    </submittedName>
</protein>
<feature type="compositionally biased region" description="Basic residues" evidence="1">
    <location>
        <begin position="496"/>
        <end position="506"/>
    </location>
</feature>
<dbReference type="InterPro" id="IPR003615">
    <property type="entry name" value="HNH_nuc"/>
</dbReference>
<sequence length="524" mass="56254">MHSSDGDSDTVADTVAVIDAALDSLAVLLPDSGTAALGVLQALERVQRRVTGLGYRLIRVVAEAPGEEFGGQRSRDVLADALRITPKEASARLFESADLTPGLTMTGQSVEPVLPATAGKVEAGVIGRDHVRVIRTFLRDLPTVVDYPTRVEAEKQLATVAVTVRPDQLRKVAVHLDAVLNPDGSLSDDRDRARKRGIRVGEQERDGMSRVTGYISPELRAYLETILAKYAAPGMCNPDDNTPAVDTAVRDGEVSDDRARRDQRTPTQRNHDALHAVLRAAIASGDLGRHRGLPVTVIVTTTLHDLETAAGTADTAPDTQGAVPGVYPPAGSNRSSAGPAALVPCLPVPGRSPGGNGGKATTAGGTLIPYRDLIRMASHAWHYLAVFDTHTEQPLYLGRSKRLASPDQRIVATARYGGCSFPACARPALDCEYHHTTTWAEGGCTDVTNLAPVCGHHHTLADQGWAVRGDPRGRIEWLPPAWLDPHRTPRTNTYHRPTHWYRHPRGHTNNTTNPTGTANSPPTT</sequence>
<feature type="region of interest" description="Disordered" evidence="1">
    <location>
        <begin position="494"/>
        <end position="524"/>
    </location>
</feature>
<keyword evidence="3" id="KW-0255">Endonuclease</keyword>
<keyword evidence="4" id="KW-1185">Reference proteome</keyword>
<accession>A0ABX8SCI8</accession>
<keyword evidence="3" id="KW-0378">Hydrolase</keyword>
<feature type="domain" description="HNH nuclease" evidence="2">
    <location>
        <begin position="407"/>
        <end position="459"/>
    </location>
</feature>
<evidence type="ECO:0000313" key="3">
    <source>
        <dbReference type="EMBL" id="QXQ14160.1"/>
    </source>
</evidence>
<organism evidence="3 4">
    <name type="scientific">Skermania pinensis</name>
    <dbReference type="NCBI Taxonomy" id="39122"/>
    <lineage>
        <taxon>Bacteria</taxon>
        <taxon>Bacillati</taxon>
        <taxon>Actinomycetota</taxon>
        <taxon>Actinomycetes</taxon>
        <taxon>Mycobacteriales</taxon>
        <taxon>Gordoniaceae</taxon>
        <taxon>Skermania</taxon>
    </lineage>
</organism>
<reference evidence="3" key="1">
    <citation type="submission" date="2021-07" db="EMBL/GenBank/DDBJ databases">
        <title>Candidatus Kaistella beijingensis sp. nov. isolated from a municipal wastewater treatment plant is involved in sludge foaming.</title>
        <authorList>
            <person name="Song Y."/>
            <person name="Liu S.-J."/>
        </authorList>
    </citation>
    <scope>NUCLEOTIDE SEQUENCE</scope>
    <source>
        <strain evidence="3">DSM 43998</strain>
    </source>
</reference>
<dbReference type="CDD" id="cd00085">
    <property type="entry name" value="HNHc"/>
    <property type="match status" value="1"/>
</dbReference>
<dbReference type="RefSeq" id="WP_066466980.1">
    <property type="nucleotide sequence ID" value="NZ_CP079105.1"/>
</dbReference>
<evidence type="ECO:0000313" key="4">
    <source>
        <dbReference type="Proteomes" id="UP000887023"/>
    </source>
</evidence>
<evidence type="ECO:0000259" key="2">
    <source>
        <dbReference type="SMART" id="SM00507"/>
    </source>
</evidence>
<dbReference type="SMART" id="SM00507">
    <property type="entry name" value="HNHc"/>
    <property type="match status" value="1"/>
</dbReference>
<feature type="compositionally biased region" description="Low complexity" evidence="1">
    <location>
        <begin position="508"/>
        <end position="524"/>
    </location>
</feature>
<proteinExistence type="predicted"/>
<dbReference type="GO" id="GO:0004519">
    <property type="term" value="F:endonuclease activity"/>
    <property type="evidence" value="ECO:0007669"/>
    <property type="project" value="UniProtKB-KW"/>
</dbReference>
<evidence type="ECO:0000256" key="1">
    <source>
        <dbReference type="SAM" id="MobiDB-lite"/>
    </source>
</evidence>